<evidence type="ECO:0000313" key="3">
    <source>
        <dbReference type="Proteomes" id="UP000254287"/>
    </source>
</evidence>
<name>A0A376H070_9CORY</name>
<dbReference type="Proteomes" id="UP000254287">
    <property type="component" value="Unassembled WGS sequence"/>
</dbReference>
<dbReference type="EMBL" id="UFXP01000001">
    <property type="protein sequence ID" value="STC77408.1"/>
    <property type="molecule type" value="Genomic_DNA"/>
</dbReference>
<dbReference type="AlphaFoldDB" id="A0A376H070"/>
<reference evidence="2 3" key="1">
    <citation type="submission" date="2018-06" db="EMBL/GenBank/DDBJ databases">
        <authorList>
            <consortium name="Pathogen Informatics"/>
            <person name="Doyle S."/>
        </authorList>
    </citation>
    <scope>NUCLEOTIDE SEQUENCE [LARGE SCALE GENOMIC DNA]</scope>
    <source>
        <strain evidence="2 3">NCTC10289</strain>
    </source>
</reference>
<dbReference type="RefSeq" id="WP_115021792.1">
    <property type="nucleotide sequence ID" value="NZ_CP069533.1"/>
</dbReference>
<gene>
    <name evidence="1" type="ORF">NCTC10289_01252</name>
    <name evidence="2" type="ORF">NCTC10289_02635</name>
</gene>
<organism evidence="2 3">
    <name type="scientific">Corynebacterium minutissimum</name>
    <dbReference type="NCBI Taxonomy" id="38301"/>
    <lineage>
        <taxon>Bacteria</taxon>
        <taxon>Bacillati</taxon>
        <taxon>Actinomycetota</taxon>
        <taxon>Actinomycetes</taxon>
        <taxon>Mycobacteriales</taxon>
        <taxon>Corynebacteriaceae</taxon>
        <taxon>Corynebacterium</taxon>
    </lineage>
</organism>
<evidence type="ECO:0000313" key="1">
    <source>
        <dbReference type="EMBL" id="STC77408.1"/>
    </source>
</evidence>
<dbReference type="SUPFAM" id="SSF47413">
    <property type="entry name" value="lambda repressor-like DNA-binding domains"/>
    <property type="match status" value="1"/>
</dbReference>
<proteinExistence type="predicted"/>
<evidence type="ECO:0000313" key="2">
    <source>
        <dbReference type="EMBL" id="STD79116.1"/>
    </source>
</evidence>
<dbReference type="EMBL" id="UFXP01000002">
    <property type="protein sequence ID" value="STD79116.1"/>
    <property type="molecule type" value="Genomic_DNA"/>
</dbReference>
<dbReference type="GO" id="GO:0003677">
    <property type="term" value="F:DNA binding"/>
    <property type="evidence" value="ECO:0007669"/>
    <property type="project" value="InterPro"/>
</dbReference>
<sequence>MIRLDPESLDRARQVLGVTSDAALAKELDRSPQTVYNWRRGKNAPGLKDLAILQKITGWPYGKMLLVEEKTAA</sequence>
<dbReference type="InterPro" id="IPR001387">
    <property type="entry name" value="Cro/C1-type_HTH"/>
</dbReference>
<evidence type="ECO:0008006" key="4">
    <source>
        <dbReference type="Google" id="ProtNLM"/>
    </source>
</evidence>
<protein>
    <recommendedName>
        <fullName evidence="4">HTH cro/C1-type domain-containing protein</fullName>
    </recommendedName>
</protein>
<dbReference type="CDD" id="cd00093">
    <property type="entry name" value="HTH_XRE"/>
    <property type="match status" value="1"/>
</dbReference>
<accession>A0A376H070</accession>
<dbReference type="InterPro" id="IPR010982">
    <property type="entry name" value="Lambda_DNA-bd_dom_sf"/>
</dbReference>
<dbReference type="Gene3D" id="1.10.260.40">
    <property type="entry name" value="lambda repressor-like DNA-binding domains"/>
    <property type="match status" value="1"/>
</dbReference>